<evidence type="ECO:0000259" key="4">
    <source>
        <dbReference type="PROSITE" id="PS50268"/>
    </source>
</evidence>
<dbReference type="InterPro" id="IPR002126">
    <property type="entry name" value="Cadherin-like_dom"/>
</dbReference>
<keyword evidence="2" id="KW-0472">Membrane</keyword>
<reference evidence="5 6" key="1">
    <citation type="journal article" date="2021" name="Elife">
        <title>Chloroplast acquisition without the gene transfer in kleptoplastic sea slugs, Plakobranchus ocellatus.</title>
        <authorList>
            <person name="Maeda T."/>
            <person name="Takahashi S."/>
            <person name="Yoshida T."/>
            <person name="Shimamura S."/>
            <person name="Takaki Y."/>
            <person name="Nagai Y."/>
            <person name="Toyoda A."/>
            <person name="Suzuki Y."/>
            <person name="Arimoto A."/>
            <person name="Ishii H."/>
            <person name="Satoh N."/>
            <person name="Nishiyama T."/>
            <person name="Hasebe M."/>
            <person name="Maruyama T."/>
            <person name="Minagawa J."/>
            <person name="Obokata J."/>
            <person name="Shigenobu S."/>
        </authorList>
    </citation>
    <scope>NUCLEOTIDE SEQUENCE [LARGE SCALE GENOMIC DNA]</scope>
</reference>
<accession>A0AAV4FCQ8</accession>
<feature type="domain" description="Cadherin" evidence="4">
    <location>
        <begin position="78"/>
        <end position="163"/>
    </location>
</feature>
<keyword evidence="2" id="KW-1133">Transmembrane helix</keyword>
<comment type="caution">
    <text evidence="5">The sequence shown here is derived from an EMBL/GenBank/DDBJ whole genome shotgun (WGS) entry which is preliminary data.</text>
</comment>
<feature type="domain" description="Cadherin" evidence="4">
    <location>
        <begin position="164"/>
        <end position="262"/>
    </location>
</feature>
<keyword evidence="6" id="KW-1185">Reference proteome</keyword>
<dbReference type="GO" id="GO:0005509">
    <property type="term" value="F:calcium ion binding"/>
    <property type="evidence" value="ECO:0007669"/>
    <property type="project" value="UniProtKB-UniRule"/>
</dbReference>
<name>A0AAV4FCQ8_9GAST</name>
<evidence type="ECO:0000313" key="6">
    <source>
        <dbReference type="Proteomes" id="UP000762676"/>
    </source>
</evidence>
<sequence length="352" mass="37958">MFRVTSPSAECLEYRAGVDTLSHASADSYLITVACEDSSETPATEVIQVIITPSSPPVFDPDVKFASVNIDVNISSAGDVLYDVNATDADFDDVIYTLAVTPAEASDAFFIGPYSGEITALYDLIYLCLSSVSLEVTITDGVSTPQPLVITMLLDNSHVSPIGINLDREVHIPEDATGTVYTIRFVDGDGDALTYSVTSSDTTSFAQYSVTGDQIDAATALDYEDITLRTTDLTIKAADPYCESQEYSLRLEVTDVNEAPTIFPNQTVTNVKVCEGLGVFDPGLTVNDPDLTDVHVWTLISTNLDGYYSIDPSTGWLGTTLDYDIDPDYNKSGAFPTNYLYVVQVGGSRSSF</sequence>
<keyword evidence="1" id="KW-0812">Transmembrane</keyword>
<evidence type="ECO:0000256" key="2">
    <source>
        <dbReference type="ARBA" id="ARBA00022989"/>
    </source>
</evidence>
<dbReference type="SUPFAM" id="SSF49313">
    <property type="entry name" value="Cadherin-like"/>
    <property type="match status" value="2"/>
</dbReference>
<dbReference type="Gene3D" id="2.60.40.60">
    <property type="entry name" value="Cadherins"/>
    <property type="match status" value="2"/>
</dbReference>
<dbReference type="Proteomes" id="UP000762676">
    <property type="component" value="Unassembled WGS sequence"/>
</dbReference>
<evidence type="ECO:0000313" key="5">
    <source>
        <dbReference type="EMBL" id="GFR70661.1"/>
    </source>
</evidence>
<evidence type="ECO:0000256" key="1">
    <source>
        <dbReference type="ARBA" id="ARBA00022692"/>
    </source>
</evidence>
<gene>
    <name evidence="5" type="ORF">ElyMa_002078100</name>
</gene>
<protein>
    <submittedName>
        <fullName evidence="5">Protocadherin Fat 4</fullName>
    </submittedName>
</protein>
<keyword evidence="3" id="KW-0106">Calcium</keyword>
<dbReference type="EMBL" id="BMAT01004227">
    <property type="protein sequence ID" value="GFR70661.1"/>
    <property type="molecule type" value="Genomic_DNA"/>
</dbReference>
<evidence type="ECO:0000256" key="3">
    <source>
        <dbReference type="PROSITE-ProRule" id="PRU00043"/>
    </source>
</evidence>
<proteinExistence type="predicted"/>
<dbReference type="PANTHER" id="PTHR24026">
    <property type="entry name" value="FAT ATYPICAL CADHERIN-RELATED"/>
    <property type="match status" value="1"/>
</dbReference>
<dbReference type="AlphaFoldDB" id="A0AAV4FCQ8"/>
<dbReference type="CDD" id="cd11304">
    <property type="entry name" value="Cadherin_repeat"/>
    <property type="match status" value="1"/>
</dbReference>
<dbReference type="InterPro" id="IPR015919">
    <property type="entry name" value="Cadherin-like_sf"/>
</dbReference>
<dbReference type="PROSITE" id="PS50268">
    <property type="entry name" value="CADHERIN_2"/>
    <property type="match status" value="2"/>
</dbReference>
<dbReference type="PANTHER" id="PTHR24026:SF126">
    <property type="entry name" value="PROTOCADHERIN FAT 4"/>
    <property type="match status" value="1"/>
</dbReference>
<dbReference type="GO" id="GO:0007156">
    <property type="term" value="P:homophilic cell adhesion via plasma membrane adhesion molecules"/>
    <property type="evidence" value="ECO:0007669"/>
    <property type="project" value="InterPro"/>
</dbReference>
<organism evidence="5 6">
    <name type="scientific">Elysia marginata</name>
    <dbReference type="NCBI Taxonomy" id="1093978"/>
    <lineage>
        <taxon>Eukaryota</taxon>
        <taxon>Metazoa</taxon>
        <taxon>Spiralia</taxon>
        <taxon>Lophotrochozoa</taxon>
        <taxon>Mollusca</taxon>
        <taxon>Gastropoda</taxon>
        <taxon>Heterobranchia</taxon>
        <taxon>Euthyneura</taxon>
        <taxon>Panpulmonata</taxon>
        <taxon>Sacoglossa</taxon>
        <taxon>Placobranchoidea</taxon>
        <taxon>Plakobranchidae</taxon>
        <taxon>Elysia</taxon>
    </lineage>
</organism>
<dbReference type="GO" id="GO:0005886">
    <property type="term" value="C:plasma membrane"/>
    <property type="evidence" value="ECO:0007669"/>
    <property type="project" value="UniProtKB-SubCell"/>
</dbReference>